<proteinExistence type="predicted"/>
<protein>
    <recommendedName>
        <fullName evidence="2">Nudix hydrolase domain-containing protein</fullName>
    </recommendedName>
</protein>
<organism evidence="1">
    <name type="scientific">marine metagenome</name>
    <dbReference type="NCBI Taxonomy" id="408172"/>
    <lineage>
        <taxon>unclassified sequences</taxon>
        <taxon>metagenomes</taxon>
        <taxon>ecological metagenomes</taxon>
    </lineage>
</organism>
<sequence>VREFKEECQILIKPLRLLNTPGTLLSPWTHSLYTPLYYHVSGNGNPKSPAHEDIELTFLSPTAAIASKRMAEPELLALHRAVA</sequence>
<evidence type="ECO:0000313" key="1">
    <source>
        <dbReference type="EMBL" id="SVD86383.1"/>
    </source>
</evidence>
<name>A0A382YT39_9ZZZZ</name>
<dbReference type="EMBL" id="UINC01178306">
    <property type="protein sequence ID" value="SVD86383.1"/>
    <property type="molecule type" value="Genomic_DNA"/>
</dbReference>
<accession>A0A382YT39</accession>
<gene>
    <name evidence="1" type="ORF">METZ01_LOCUS439237</name>
</gene>
<dbReference type="AlphaFoldDB" id="A0A382YT39"/>
<dbReference type="InterPro" id="IPR015797">
    <property type="entry name" value="NUDIX_hydrolase-like_dom_sf"/>
</dbReference>
<evidence type="ECO:0008006" key="2">
    <source>
        <dbReference type="Google" id="ProtNLM"/>
    </source>
</evidence>
<dbReference type="SUPFAM" id="SSF55811">
    <property type="entry name" value="Nudix"/>
    <property type="match status" value="1"/>
</dbReference>
<feature type="non-terminal residue" evidence="1">
    <location>
        <position position="1"/>
    </location>
</feature>
<reference evidence="1" key="1">
    <citation type="submission" date="2018-05" db="EMBL/GenBank/DDBJ databases">
        <authorList>
            <person name="Lanie J.A."/>
            <person name="Ng W.-L."/>
            <person name="Kazmierczak K.M."/>
            <person name="Andrzejewski T.M."/>
            <person name="Davidsen T.M."/>
            <person name="Wayne K.J."/>
            <person name="Tettelin H."/>
            <person name="Glass J.I."/>
            <person name="Rusch D."/>
            <person name="Podicherti R."/>
            <person name="Tsui H.-C.T."/>
            <person name="Winkler M.E."/>
        </authorList>
    </citation>
    <scope>NUCLEOTIDE SEQUENCE</scope>
</reference>